<accession>A0A917S332</accession>
<keyword evidence="2 6" id="KW-0812">Transmembrane</keyword>
<feature type="transmembrane region" description="Helical" evidence="6">
    <location>
        <begin position="71"/>
        <end position="90"/>
    </location>
</feature>
<feature type="transmembrane region" description="Helical" evidence="6">
    <location>
        <begin position="125"/>
        <end position="144"/>
    </location>
</feature>
<keyword evidence="4 6" id="KW-0472">Membrane</keyword>
<evidence type="ECO:0000256" key="6">
    <source>
        <dbReference type="RuleBase" id="RU361157"/>
    </source>
</evidence>
<evidence type="ECO:0000313" key="8">
    <source>
        <dbReference type="EMBL" id="GGL49851.1"/>
    </source>
</evidence>
<keyword evidence="9" id="KW-1185">Reference proteome</keyword>
<dbReference type="Pfam" id="PF01061">
    <property type="entry name" value="ABC2_membrane"/>
    <property type="match status" value="1"/>
</dbReference>
<name>A0A917S332_9ACTN</name>
<dbReference type="PANTHER" id="PTHR43229:SF2">
    <property type="entry name" value="NODULATION PROTEIN J"/>
    <property type="match status" value="1"/>
</dbReference>
<evidence type="ECO:0000256" key="4">
    <source>
        <dbReference type="ARBA" id="ARBA00023136"/>
    </source>
</evidence>
<sequence length="269" mass="28973">MIIAIITRTSIAAVGDQFTATTTMLGRGYRMLRRQPLLFPIMLVQPMVWLLLYSQLFNRLPRLGGFGTDSYLQFLAPGIAVISAFSHGAWEGPGMIADIERGALDRFLTTPMPPSTLVVSRTVQAAIIGSLQAAAVVAVAYAFGARPNDLISVLVILVSAALICAGFAAFSYALALLFRRQETMIAVGQFAVLPFMFLSATLTSVAQMPPWMQEVSALNPVSWAVDAARTSMLGTAGSRVLVDLAVLVLLVAAMQVFARFALGRYRRAL</sequence>
<dbReference type="EMBL" id="BMMZ01000001">
    <property type="protein sequence ID" value="GGL49851.1"/>
    <property type="molecule type" value="Genomic_DNA"/>
</dbReference>
<keyword evidence="5" id="KW-0046">Antibiotic resistance</keyword>
<dbReference type="GO" id="GO:0046677">
    <property type="term" value="P:response to antibiotic"/>
    <property type="evidence" value="ECO:0007669"/>
    <property type="project" value="UniProtKB-KW"/>
</dbReference>
<dbReference type="GO" id="GO:0043190">
    <property type="term" value="C:ATP-binding cassette (ABC) transporter complex"/>
    <property type="evidence" value="ECO:0007669"/>
    <property type="project" value="InterPro"/>
</dbReference>
<proteinExistence type="inferred from homology"/>
<comment type="similarity">
    <text evidence="6">Belongs to the ABC-2 integral membrane protein family.</text>
</comment>
<feature type="transmembrane region" description="Helical" evidence="6">
    <location>
        <begin position="240"/>
        <end position="262"/>
    </location>
</feature>
<dbReference type="AlphaFoldDB" id="A0A917S332"/>
<feature type="transmembrane region" description="Helical" evidence="6">
    <location>
        <begin position="185"/>
        <end position="206"/>
    </location>
</feature>
<keyword evidence="3 6" id="KW-1133">Transmembrane helix</keyword>
<dbReference type="PRINTS" id="PR00164">
    <property type="entry name" value="ABC2TRNSPORT"/>
</dbReference>
<dbReference type="RefSeq" id="WP_188893568.1">
    <property type="nucleotide sequence ID" value="NZ_BMMZ01000001.1"/>
</dbReference>
<dbReference type="InterPro" id="IPR000412">
    <property type="entry name" value="ABC_2_transport"/>
</dbReference>
<dbReference type="PIRSF" id="PIRSF006648">
    <property type="entry name" value="DrrB"/>
    <property type="match status" value="1"/>
</dbReference>
<dbReference type="PANTHER" id="PTHR43229">
    <property type="entry name" value="NODULATION PROTEIN J"/>
    <property type="match status" value="1"/>
</dbReference>
<evidence type="ECO:0000313" key="9">
    <source>
        <dbReference type="Proteomes" id="UP000613840"/>
    </source>
</evidence>
<dbReference type="Proteomes" id="UP000613840">
    <property type="component" value="Unassembled WGS sequence"/>
</dbReference>
<evidence type="ECO:0000256" key="1">
    <source>
        <dbReference type="ARBA" id="ARBA00004141"/>
    </source>
</evidence>
<reference evidence="8" key="2">
    <citation type="submission" date="2020-09" db="EMBL/GenBank/DDBJ databases">
        <authorList>
            <person name="Sun Q."/>
            <person name="Zhou Y."/>
        </authorList>
    </citation>
    <scope>NUCLEOTIDE SEQUENCE</scope>
    <source>
        <strain evidence="8">CGMCC 4.7306</strain>
    </source>
</reference>
<feature type="transmembrane region" description="Helical" evidence="6">
    <location>
        <begin position="37"/>
        <end position="56"/>
    </location>
</feature>
<evidence type="ECO:0000256" key="3">
    <source>
        <dbReference type="ARBA" id="ARBA00022989"/>
    </source>
</evidence>
<keyword evidence="6" id="KW-0813">Transport</keyword>
<feature type="transmembrane region" description="Helical" evidence="6">
    <location>
        <begin position="150"/>
        <end position="178"/>
    </location>
</feature>
<comment type="subcellular location">
    <subcellularLocation>
        <location evidence="6">Cell membrane</location>
        <topology evidence="6">Multi-pass membrane protein</topology>
    </subcellularLocation>
    <subcellularLocation>
        <location evidence="1">Membrane</location>
        <topology evidence="1">Multi-pass membrane protein</topology>
    </subcellularLocation>
</comment>
<dbReference type="PROSITE" id="PS51012">
    <property type="entry name" value="ABC_TM2"/>
    <property type="match status" value="1"/>
</dbReference>
<protein>
    <recommendedName>
        <fullName evidence="6">Transport permease protein</fullName>
    </recommendedName>
</protein>
<dbReference type="GO" id="GO:0140359">
    <property type="term" value="F:ABC-type transporter activity"/>
    <property type="evidence" value="ECO:0007669"/>
    <property type="project" value="InterPro"/>
</dbReference>
<dbReference type="InterPro" id="IPR013525">
    <property type="entry name" value="ABC2_TM"/>
</dbReference>
<reference evidence="8" key="1">
    <citation type="journal article" date="2014" name="Int. J. Syst. Evol. Microbiol.">
        <title>Complete genome sequence of Corynebacterium casei LMG S-19264T (=DSM 44701T), isolated from a smear-ripened cheese.</title>
        <authorList>
            <consortium name="US DOE Joint Genome Institute (JGI-PGF)"/>
            <person name="Walter F."/>
            <person name="Albersmeier A."/>
            <person name="Kalinowski J."/>
            <person name="Ruckert C."/>
        </authorList>
    </citation>
    <scope>NUCLEOTIDE SEQUENCE</scope>
    <source>
        <strain evidence="8">CGMCC 4.7306</strain>
    </source>
</reference>
<feature type="domain" description="ABC transmembrane type-2" evidence="7">
    <location>
        <begin position="37"/>
        <end position="265"/>
    </location>
</feature>
<dbReference type="InterPro" id="IPR047817">
    <property type="entry name" value="ABC2_TM_bact-type"/>
</dbReference>
<comment type="caution">
    <text evidence="8">The sequence shown here is derived from an EMBL/GenBank/DDBJ whole genome shotgun (WGS) entry which is preliminary data.</text>
</comment>
<evidence type="ECO:0000259" key="7">
    <source>
        <dbReference type="PROSITE" id="PS51012"/>
    </source>
</evidence>
<dbReference type="InterPro" id="IPR051784">
    <property type="entry name" value="Nod_factor_ABC_transporter"/>
</dbReference>
<evidence type="ECO:0000256" key="5">
    <source>
        <dbReference type="ARBA" id="ARBA00023251"/>
    </source>
</evidence>
<gene>
    <name evidence="8" type="ORF">GCM10011575_05030</name>
</gene>
<organism evidence="8 9">
    <name type="scientific">Microlunatus endophyticus</name>
    <dbReference type="NCBI Taxonomy" id="1716077"/>
    <lineage>
        <taxon>Bacteria</taxon>
        <taxon>Bacillati</taxon>
        <taxon>Actinomycetota</taxon>
        <taxon>Actinomycetes</taxon>
        <taxon>Propionibacteriales</taxon>
        <taxon>Propionibacteriaceae</taxon>
        <taxon>Microlunatus</taxon>
    </lineage>
</organism>
<keyword evidence="6" id="KW-1003">Cell membrane</keyword>
<evidence type="ECO:0000256" key="2">
    <source>
        <dbReference type="ARBA" id="ARBA00022692"/>
    </source>
</evidence>